<dbReference type="PRINTS" id="PR00038">
    <property type="entry name" value="HTHLUXR"/>
</dbReference>
<dbReference type="OrthoDB" id="3171335at2"/>
<reference evidence="2 3" key="1">
    <citation type="submission" date="2018-06" db="EMBL/GenBank/DDBJ databases">
        <authorList>
            <consortium name="Pathogen Informatics"/>
            <person name="Doyle S."/>
        </authorList>
    </citation>
    <scope>NUCLEOTIDE SEQUENCE [LARGE SCALE GENOMIC DNA]</scope>
    <source>
        <strain evidence="2 3">NCTC13184</strain>
    </source>
</reference>
<sequence>MPAAEGAAQNDAAMVHELHVPALSARELEVLLAWIRSDSKKEVCAQLYISTGTVNTHLARIRCKYELAGRVASTKAALLARALQDGYISLDEL</sequence>
<evidence type="ECO:0000313" key="2">
    <source>
        <dbReference type="EMBL" id="SUA44936.1"/>
    </source>
</evidence>
<gene>
    <name evidence="2" type="ORF">NCTC13184_03458</name>
</gene>
<dbReference type="SUPFAM" id="SSF46894">
    <property type="entry name" value="C-terminal effector domain of the bipartite response regulators"/>
    <property type="match status" value="1"/>
</dbReference>
<dbReference type="InterPro" id="IPR036388">
    <property type="entry name" value="WH-like_DNA-bd_sf"/>
</dbReference>
<organism evidence="2 3">
    <name type="scientific">Nocardia africana</name>
    <dbReference type="NCBI Taxonomy" id="134964"/>
    <lineage>
        <taxon>Bacteria</taxon>
        <taxon>Bacillati</taxon>
        <taxon>Actinomycetota</taxon>
        <taxon>Actinomycetes</taxon>
        <taxon>Mycobacteriales</taxon>
        <taxon>Nocardiaceae</taxon>
        <taxon>Nocardia</taxon>
    </lineage>
</organism>
<dbReference type="AlphaFoldDB" id="A0A378WUK2"/>
<feature type="domain" description="HTH luxR-type" evidence="1">
    <location>
        <begin position="20"/>
        <end position="77"/>
    </location>
</feature>
<dbReference type="Proteomes" id="UP000255082">
    <property type="component" value="Unassembled WGS sequence"/>
</dbReference>
<dbReference type="GO" id="GO:0006355">
    <property type="term" value="P:regulation of DNA-templated transcription"/>
    <property type="evidence" value="ECO:0007669"/>
    <property type="project" value="InterPro"/>
</dbReference>
<dbReference type="GO" id="GO:0003677">
    <property type="term" value="F:DNA binding"/>
    <property type="evidence" value="ECO:0007669"/>
    <property type="project" value="InterPro"/>
</dbReference>
<accession>A0A378WUK2</accession>
<name>A0A378WUK2_9NOCA</name>
<dbReference type="RefSeq" id="WP_084491731.1">
    <property type="nucleotide sequence ID" value="NZ_JAJFOE010000001.1"/>
</dbReference>
<dbReference type="InterPro" id="IPR000792">
    <property type="entry name" value="Tscrpt_reg_LuxR_C"/>
</dbReference>
<dbReference type="EMBL" id="UGRU01000001">
    <property type="protein sequence ID" value="SUA44936.1"/>
    <property type="molecule type" value="Genomic_DNA"/>
</dbReference>
<protein>
    <submittedName>
        <fullName evidence="2">ATP-dependent transcriptional regulator</fullName>
    </submittedName>
</protein>
<evidence type="ECO:0000313" key="3">
    <source>
        <dbReference type="Proteomes" id="UP000255082"/>
    </source>
</evidence>
<evidence type="ECO:0000259" key="1">
    <source>
        <dbReference type="SMART" id="SM00421"/>
    </source>
</evidence>
<dbReference type="InterPro" id="IPR016032">
    <property type="entry name" value="Sig_transdc_resp-reg_C-effctor"/>
</dbReference>
<dbReference type="SMART" id="SM00421">
    <property type="entry name" value="HTH_LUXR"/>
    <property type="match status" value="1"/>
</dbReference>
<dbReference type="Pfam" id="PF00196">
    <property type="entry name" value="GerE"/>
    <property type="match status" value="1"/>
</dbReference>
<dbReference type="Gene3D" id="1.10.10.10">
    <property type="entry name" value="Winged helix-like DNA-binding domain superfamily/Winged helix DNA-binding domain"/>
    <property type="match status" value="1"/>
</dbReference>
<proteinExistence type="predicted"/>